<dbReference type="InterPro" id="IPR037176">
    <property type="entry name" value="Osmotin/thaumatin-like_sf"/>
</dbReference>
<keyword evidence="2" id="KW-1185">Reference proteome</keyword>
<comment type="caution">
    <text evidence="1">The sequence shown here is derived from an EMBL/GenBank/DDBJ whole genome shotgun (WGS) entry which is preliminary data.</text>
</comment>
<reference evidence="1 2" key="1">
    <citation type="submission" date="2023-08" db="EMBL/GenBank/DDBJ databases">
        <title>Black Yeasts Isolated from many extreme environments.</title>
        <authorList>
            <person name="Coleine C."/>
            <person name="Stajich J.E."/>
            <person name="Selbmann L."/>
        </authorList>
    </citation>
    <scope>NUCLEOTIDE SEQUENCE [LARGE SCALE GENOMIC DNA]</scope>
    <source>
        <strain evidence="1 2">CCFEE 536</strain>
    </source>
</reference>
<sequence>MAIVLVPQGNASLLDIPPNLTNPSCVGTASDLNSDQYYDPYTSGFQTFLGTNSSYPLPFDTKVTSSQASDWCPWDLQVNIPTGPGNGVYPYPDTSIQRPAFDPCYSACAKYNDDADCSFDDQTSTFIIPAGAGFEVVFCPGARSTNILATEADKLSQLKSTGS</sequence>
<dbReference type="Proteomes" id="UP001357485">
    <property type="component" value="Unassembled WGS sequence"/>
</dbReference>
<evidence type="ECO:0000313" key="2">
    <source>
        <dbReference type="Proteomes" id="UP001357485"/>
    </source>
</evidence>
<dbReference type="SUPFAM" id="SSF49870">
    <property type="entry name" value="Osmotin, thaumatin-like protein"/>
    <property type="match status" value="1"/>
</dbReference>
<proteinExistence type="predicted"/>
<accession>A0ABR0JUQ9</accession>
<organism evidence="1 2">
    <name type="scientific">Cryomyces antarcticus</name>
    <dbReference type="NCBI Taxonomy" id="329879"/>
    <lineage>
        <taxon>Eukaryota</taxon>
        <taxon>Fungi</taxon>
        <taxon>Dikarya</taxon>
        <taxon>Ascomycota</taxon>
        <taxon>Pezizomycotina</taxon>
        <taxon>Dothideomycetes</taxon>
        <taxon>Dothideomycetes incertae sedis</taxon>
        <taxon>Cryomyces</taxon>
    </lineage>
</organism>
<dbReference type="Gene3D" id="2.60.110.10">
    <property type="entry name" value="Thaumatin"/>
    <property type="match status" value="1"/>
</dbReference>
<feature type="non-terminal residue" evidence="1">
    <location>
        <position position="163"/>
    </location>
</feature>
<evidence type="ECO:0000313" key="1">
    <source>
        <dbReference type="EMBL" id="KAK5074505.1"/>
    </source>
</evidence>
<name>A0ABR0JUQ9_9PEZI</name>
<gene>
    <name evidence="1" type="ORF">LTR16_009025</name>
</gene>
<dbReference type="EMBL" id="JAVRRA010026886">
    <property type="protein sequence ID" value="KAK5074505.1"/>
    <property type="molecule type" value="Genomic_DNA"/>
</dbReference>
<protein>
    <submittedName>
        <fullName evidence="1">Uncharacterized protein</fullName>
    </submittedName>
</protein>